<gene>
    <name evidence="1" type="ORF">Airi01_091190</name>
</gene>
<reference evidence="1" key="1">
    <citation type="submission" date="2023-03" db="EMBL/GenBank/DDBJ databases">
        <title>Actinoallomurus iriomotensis NBRC 103681.</title>
        <authorList>
            <person name="Ichikawa N."/>
            <person name="Sato H."/>
            <person name="Tonouchi N."/>
        </authorList>
    </citation>
    <scope>NUCLEOTIDE SEQUENCE</scope>
    <source>
        <strain evidence="1">NBRC 103681</strain>
    </source>
</reference>
<protein>
    <submittedName>
        <fullName evidence="1">Uncharacterized protein</fullName>
    </submittedName>
</protein>
<dbReference type="Proteomes" id="UP001165135">
    <property type="component" value="Unassembled WGS sequence"/>
</dbReference>
<comment type="caution">
    <text evidence="1">The sequence shown here is derived from an EMBL/GenBank/DDBJ whole genome shotgun (WGS) entry which is preliminary data.</text>
</comment>
<dbReference type="RefSeq" id="WP_285634391.1">
    <property type="nucleotide sequence ID" value="NZ_BSTJ01000016.1"/>
</dbReference>
<proteinExistence type="predicted"/>
<organism evidence="1 2">
    <name type="scientific">Actinoallomurus iriomotensis</name>
    <dbReference type="NCBI Taxonomy" id="478107"/>
    <lineage>
        <taxon>Bacteria</taxon>
        <taxon>Bacillati</taxon>
        <taxon>Actinomycetota</taxon>
        <taxon>Actinomycetes</taxon>
        <taxon>Streptosporangiales</taxon>
        <taxon>Thermomonosporaceae</taxon>
        <taxon>Actinoallomurus</taxon>
    </lineage>
</organism>
<dbReference type="AlphaFoldDB" id="A0A9W6RVG4"/>
<evidence type="ECO:0000313" key="2">
    <source>
        <dbReference type="Proteomes" id="UP001165135"/>
    </source>
</evidence>
<sequence length="239" mass="26646">MTTREAVCTDLGDALPLSPGYIETFYRPFVEGGGVRSLVRSILADESRLAWCAANGYRHHNDFTKVVLAVSPAGRKLVWHEWRQRQPWVDGDYHNHRWDFVSYLAAGELELSEYEEDPDGPLAVSHYRYESPGSRAEYVLRLAGPARLREVRRKKVAAGEYYHQPYPIVHNAASMARGTSTLIVQGEVAAAATDVYLPGAGEERLDRAAPRLSPTDLRTLLEEFHDRLGGGEDRPGGGL</sequence>
<name>A0A9W6RVG4_9ACTN</name>
<dbReference type="EMBL" id="BSTJ01000016">
    <property type="protein sequence ID" value="GLY80852.1"/>
    <property type="molecule type" value="Genomic_DNA"/>
</dbReference>
<accession>A0A9W6RVG4</accession>
<evidence type="ECO:0000313" key="1">
    <source>
        <dbReference type="EMBL" id="GLY80852.1"/>
    </source>
</evidence>